<name>A0AAJ7W0J7_CEPCN</name>
<dbReference type="Proteomes" id="UP000694920">
    <property type="component" value="Unplaced"/>
</dbReference>
<dbReference type="RefSeq" id="XP_024940098.1">
    <property type="nucleotide sequence ID" value="XM_025084330.1"/>
</dbReference>
<evidence type="ECO:0000313" key="4">
    <source>
        <dbReference type="RefSeq" id="XP_024940099.1"/>
    </source>
</evidence>
<protein>
    <submittedName>
        <fullName evidence="3 4">Uncharacterized protein LOC112494252</fullName>
    </submittedName>
</protein>
<evidence type="ECO:0000313" key="3">
    <source>
        <dbReference type="RefSeq" id="XP_024940098.1"/>
    </source>
</evidence>
<feature type="region of interest" description="Disordered" evidence="1">
    <location>
        <begin position="1"/>
        <end position="20"/>
    </location>
</feature>
<proteinExistence type="predicted"/>
<dbReference type="GeneID" id="112494252"/>
<dbReference type="KEGG" id="ccin:112494252"/>
<evidence type="ECO:0000256" key="1">
    <source>
        <dbReference type="SAM" id="MobiDB-lite"/>
    </source>
</evidence>
<accession>A0AAJ7W0J7</accession>
<reference evidence="3 4" key="1">
    <citation type="submission" date="2025-04" db="UniProtKB">
        <authorList>
            <consortium name="RefSeq"/>
        </authorList>
    </citation>
    <scope>IDENTIFICATION</scope>
</reference>
<gene>
    <name evidence="3 4" type="primary">LOC112494252</name>
</gene>
<feature type="compositionally biased region" description="Basic and acidic residues" evidence="1">
    <location>
        <begin position="7"/>
        <end position="20"/>
    </location>
</feature>
<dbReference type="AlphaFoldDB" id="A0AAJ7W0J7"/>
<dbReference type="RefSeq" id="XP_024940099.1">
    <property type="nucleotide sequence ID" value="XM_025084331.1"/>
</dbReference>
<keyword evidence="2" id="KW-1185">Reference proteome</keyword>
<sequence>MKKLKNKNRDPRTENRNKNEVNADTRLIKQLLPLNDLATIENIEKLLISSEEAKLQFVASVVTWKRVGQNFEIYDLSVVEIIKDSVCNNFSDYTEADFEQTVKEWIRLGKQRKERERKTLAKGSKPSPILKNQKVGFRKFNYLWNDVGFFGTG</sequence>
<evidence type="ECO:0000313" key="2">
    <source>
        <dbReference type="Proteomes" id="UP000694920"/>
    </source>
</evidence>
<organism evidence="2 3">
    <name type="scientific">Cephus cinctus</name>
    <name type="common">Wheat stem sawfly</name>
    <dbReference type="NCBI Taxonomy" id="211228"/>
    <lineage>
        <taxon>Eukaryota</taxon>
        <taxon>Metazoa</taxon>
        <taxon>Ecdysozoa</taxon>
        <taxon>Arthropoda</taxon>
        <taxon>Hexapoda</taxon>
        <taxon>Insecta</taxon>
        <taxon>Pterygota</taxon>
        <taxon>Neoptera</taxon>
        <taxon>Endopterygota</taxon>
        <taxon>Hymenoptera</taxon>
        <taxon>Cephoidea</taxon>
        <taxon>Cephidae</taxon>
        <taxon>Cephus</taxon>
    </lineage>
</organism>